<evidence type="ECO:0000256" key="4">
    <source>
        <dbReference type="ARBA" id="ARBA00023002"/>
    </source>
</evidence>
<keyword evidence="8" id="KW-1185">Reference proteome</keyword>
<dbReference type="PANTHER" id="PTHR13789:SF318">
    <property type="entry name" value="GERANYLGERANYL DIPHOSPHATE REDUCTASE"/>
    <property type="match status" value="1"/>
</dbReference>
<dbReference type="AlphaFoldDB" id="A0A6G8INP1"/>
<keyword evidence="2" id="KW-0285">Flavoprotein</keyword>
<dbReference type="SUPFAM" id="SSF51905">
    <property type="entry name" value="FAD/NAD(P)-binding domain"/>
    <property type="match status" value="1"/>
</dbReference>
<dbReference type="InterPro" id="IPR002938">
    <property type="entry name" value="FAD-bd"/>
</dbReference>
<comment type="cofactor">
    <cofactor evidence="1">
        <name>FAD</name>
        <dbReference type="ChEBI" id="CHEBI:57692"/>
    </cofactor>
</comment>
<keyword evidence="4" id="KW-0560">Oxidoreductase</keyword>
<evidence type="ECO:0000259" key="6">
    <source>
        <dbReference type="Pfam" id="PF01494"/>
    </source>
</evidence>
<feature type="domain" description="FAD-binding" evidence="6">
    <location>
        <begin position="2"/>
        <end position="343"/>
    </location>
</feature>
<dbReference type="Pfam" id="PF01494">
    <property type="entry name" value="FAD_binding_3"/>
    <property type="match status" value="1"/>
</dbReference>
<dbReference type="KEGG" id="hcz:G9Q37_15325"/>
<dbReference type="PANTHER" id="PTHR13789">
    <property type="entry name" value="MONOOXYGENASE"/>
    <property type="match status" value="1"/>
</dbReference>
<evidence type="ECO:0000313" key="8">
    <source>
        <dbReference type="Proteomes" id="UP000503162"/>
    </source>
</evidence>
<keyword evidence="3" id="KW-0274">FAD</keyword>
<evidence type="ECO:0000256" key="5">
    <source>
        <dbReference type="ARBA" id="ARBA00023033"/>
    </source>
</evidence>
<organism evidence="7 8">
    <name type="scientific">Hydrogenophaga crocea</name>
    <dbReference type="NCBI Taxonomy" id="2716225"/>
    <lineage>
        <taxon>Bacteria</taxon>
        <taxon>Pseudomonadati</taxon>
        <taxon>Pseudomonadota</taxon>
        <taxon>Betaproteobacteria</taxon>
        <taxon>Burkholderiales</taxon>
        <taxon>Comamonadaceae</taxon>
        <taxon>Hydrogenophaga</taxon>
    </lineage>
</organism>
<evidence type="ECO:0000256" key="3">
    <source>
        <dbReference type="ARBA" id="ARBA00022827"/>
    </source>
</evidence>
<dbReference type="InterPro" id="IPR036188">
    <property type="entry name" value="FAD/NAD-bd_sf"/>
</dbReference>
<proteinExistence type="predicted"/>
<dbReference type="PRINTS" id="PR00420">
    <property type="entry name" value="RNGMNOXGNASE"/>
</dbReference>
<gene>
    <name evidence="7" type="ORF">G9Q37_15325</name>
</gene>
<dbReference type="InterPro" id="IPR050493">
    <property type="entry name" value="FAD-dep_Monooxygenase_BioMet"/>
</dbReference>
<keyword evidence="5" id="KW-0503">Monooxygenase</keyword>
<sequence>MRVAVIGAGIGGLTAALALLREGAEVQVFEQAPAFGEVGAGIQVSANGTRCLFALGLEAAVREVASAPAGKQIRLWSTGQRWTLFDLGESSVARYGYPYLMLHRADLHRVLAEAVLAAQPGCIHAGARYLRHEEQGDGVWLEVDGHGAQHFDALIGADGIHSACRERLFGAGVPWFTGCMAWRGLVPMSRLPAHLAAPVGTNWVGPGAHVVTYPVRRGELLNFVGVVEKPGWTDESWNTRGTVDECLRDFAHWHEDVHAIVRAIEQPYRWALLGRDPMPRWSEGRATLVGDACHPTLPFLAQGAMMAIEDGVVVARCLAARPDDPAEAFRRFEALRHERTARIVRGSADNARRFHDPRLASAEGAADYVNREWSPERVQQRYDWLFSYDATSVDVETAPQPA</sequence>
<dbReference type="Proteomes" id="UP000503162">
    <property type="component" value="Chromosome"/>
</dbReference>
<dbReference type="GO" id="GO:0071949">
    <property type="term" value="F:FAD binding"/>
    <property type="evidence" value="ECO:0007669"/>
    <property type="project" value="InterPro"/>
</dbReference>
<reference evidence="7 8" key="1">
    <citation type="submission" date="2020-03" db="EMBL/GenBank/DDBJ databases">
        <title>Hydrogenophaga sp. nov. isolated from cyanobacterial mat.</title>
        <authorList>
            <person name="Thorat V."/>
            <person name="Kirdat K."/>
            <person name="Tiwarekar B."/>
            <person name="Costa E.D."/>
            <person name="Yadav A."/>
        </authorList>
    </citation>
    <scope>NUCLEOTIDE SEQUENCE [LARGE SCALE GENOMIC DNA]</scope>
    <source>
        <strain evidence="7 8">BA0156</strain>
    </source>
</reference>
<dbReference type="EMBL" id="CP049989">
    <property type="protein sequence ID" value="QIM54804.1"/>
    <property type="molecule type" value="Genomic_DNA"/>
</dbReference>
<dbReference type="Gene3D" id="3.50.50.60">
    <property type="entry name" value="FAD/NAD(P)-binding domain"/>
    <property type="match status" value="1"/>
</dbReference>
<accession>A0A6G8INP1</accession>
<protein>
    <submittedName>
        <fullName evidence="7">NAD(P)-binding protein</fullName>
    </submittedName>
</protein>
<dbReference type="SUPFAM" id="SSF54373">
    <property type="entry name" value="FAD-linked reductases, C-terminal domain"/>
    <property type="match status" value="1"/>
</dbReference>
<name>A0A6G8INP1_9BURK</name>
<dbReference type="GO" id="GO:0004497">
    <property type="term" value="F:monooxygenase activity"/>
    <property type="evidence" value="ECO:0007669"/>
    <property type="project" value="UniProtKB-KW"/>
</dbReference>
<evidence type="ECO:0000313" key="7">
    <source>
        <dbReference type="EMBL" id="QIM54804.1"/>
    </source>
</evidence>
<evidence type="ECO:0000256" key="2">
    <source>
        <dbReference type="ARBA" id="ARBA00022630"/>
    </source>
</evidence>
<evidence type="ECO:0000256" key="1">
    <source>
        <dbReference type="ARBA" id="ARBA00001974"/>
    </source>
</evidence>